<feature type="DNA-binding region" description="H-T-H motif" evidence="2">
    <location>
        <begin position="30"/>
        <end position="49"/>
    </location>
</feature>
<dbReference type="STRING" id="1977882.B9T28_14390"/>
<accession>A0A1Y3C8W1</accession>
<dbReference type="Pfam" id="PF00440">
    <property type="entry name" value="TetR_N"/>
    <property type="match status" value="1"/>
</dbReference>
<dbReference type="SUPFAM" id="SSF48498">
    <property type="entry name" value="Tetracyclin repressor-like, C-terminal domain"/>
    <property type="match status" value="1"/>
</dbReference>
<sequence length="197" mass="22956">MHYLNREERREMILNVAKQLALNEGFNAMTVRRIATEANVSTGQVHHHFASSSHLKAEVFVQLMDQLNAIENEVVTTTWYERISLLLGCENIEQVQPYLRLWNEAEVLIQQDEEIKKAYNITMERWHQMIVSLIEKGLAQNEFKILTTTNCQDVAWRLIAFVCGLEGIFQLGSKGLTEDMFKQHTEMMIRLELFNNV</sequence>
<dbReference type="OrthoDB" id="9816296at2"/>
<dbReference type="RefSeq" id="WP_086204670.1">
    <property type="nucleotide sequence ID" value="NZ_NEGB01000013.1"/>
</dbReference>
<keyword evidence="5" id="KW-1185">Reference proteome</keyword>
<keyword evidence="1 2" id="KW-0238">DNA-binding</keyword>
<evidence type="ECO:0000313" key="5">
    <source>
        <dbReference type="Proteomes" id="UP000242765"/>
    </source>
</evidence>
<dbReference type="GO" id="GO:0003700">
    <property type="term" value="F:DNA-binding transcription factor activity"/>
    <property type="evidence" value="ECO:0007669"/>
    <property type="project" value="TreeGrafter"/>
</dbReference>
<dbReference type="NCBIfam" id="NF011572">
    <property type="entry name" value="PRK14996.1"/>
    <property type="match status" value="1"/>
</dbReference>
<dbReference type="InterPro" id="IPR050109">
    <property type="entry name" value="HTH-type_TetR-like_transc_reg"/>
</dbReference>
<protein>
    <submittedName>
        <fullName evidence="4">TetR family transcriptional regulator</fullName>
    </submittedName>
</protein>
<dbReference type="PANTHER" id="PTHR30055">
    <property type="entry name" value="HTH-TYPE TRANSCRIPTIONAL REGULATOR RUTR"/>
    <property type="match status" value="1"/>
</dbReference>
<proteinExistence type="predicted"/>
<dbReference type="EMBL" id="NEGB01000013">
    <property type="protein sequence ID" value="OTG62421.1"/>
    <property type="molecule type" value="Genomic_DNA"/>
</dbReference>
<evidence type="ECO:0000256" key="1">
    <source>
        <dbReference type="ARBA" id="ARBA00023125"/>
    </source>
</evidence>
<dbReference type="InterPro" id="IPR036271">
    <property type="entry name" value="Tet_transcr_reg_TetR-rel_C_sf"/>
</dbReference>
<evidence type="ECO:0000259" key="3">
    <source>
        <dbReference type="PROSITE" id="PS50977"/>
    </source>
</evidence>
<evidence type="ECO:0000313" key="4">
    <source>
        <dbReference type="EMBL" id="OTG62421.1"/>
    </source>
</evidence>
<dbReference type="InterPro" id="IPR009057">
    <property type="entry name" value="Homeodomain-like_sf"/>
</dbReference>
<dbReference type="SUPFAM" id="SSF46689">
    <property type="entry name" value="Homeodomain-like"/>
    <property type="match status" value="1"/>
</dbReference>
<reference evidence="4 5" key="1">
    <citation type="submission" date="2017-04" db="EMBL/GenBank/DDBJ databases">
        <title>High diversity of culturable Acinetobacter species in natural soil and water ecosystems.</title>
        <authorList>
            <person name="Nemec A."/>
            <person name="Radolfova-Krizova L."/>
        </authorList>
    </citation>
    <scope>NUCLEOTIDE SEQUENCE [LARGE SCALE GENOMIC DNA]</scope>
    <source>
        <strain evidence="4 5">ANC 4999</strain>
    </source>
</reference>
<dbReference type="PRINTS" id="PR00455">
    <property type="entry name" value="HTHTETR"/>
</dbReference>
<dbReference type="GO" id="GO:0000976">
    <property type="term" value="F:transcription cis-regulatory region binding"/>
    <property type="evidence" value="ECO:0007669"/>
    <property type="project" value="TreeGrafter"/>
</dbReference>
<gene>
    <name evidence="4" type="ORF">B9T28_14390</name>
</gene>
<dbReference type="PROSITE" id="PS50977">
    <property type="entry name" value="HTH_TETR_2"/>
    <property type="match status" value="1"/>
</dbReference>
<dbReference type="AlphaFoldDB" id="A0A1Y3C8W1"/>
<organism evidence="4 5">
    <name type="scientific">Acinetobacter silvestris</name>
    <dbReference type="NCBI Taxonomy" id="1977882"/>
    <lineage>
        <taxon>Bacteria</taxon>
        <taxon>Pseudomonadati</taxon>
        <taxon>Pseudomonadota</taxon>
        <taxon>Gammaproteobacteria</taxon>
        <taxon>Moraxellales</taxon>
        <taxon>Moraxellaceae</taxon>
        <taxon>Acinetobacter</taxon>
    </lineage>
</organism>
<dbReference type="Gene3D" id="1.10.357.10">
    <property type="entry name" value="Tetracycline Repressor, domain 2"/>
    <property type="match status" value="1"/>
</dbReference>
<dbReference type="InterPro" id="IPR001647">
    <property type="entry name" value="HTH_TetR"/>
</dbReference>
<dbReference type="Proteomes" id="UP000242765">
    <property type="component" value="Unassembled WGS sequence"/>
</dbReference>
<name>A0A1Y3C8W1_9GAMM</name>
<dbReference type="PANTHER" id="PTHR30055:SF223">
    <property type="entry name" value="HTH-TYPE TRANSCRIPTIONAL REGULATOR UIDR"/>
    <property type="match status" value="1"/>
</dbReference>
<evidence type="ECO:0000256" key="2">
    <source>
        <dbReference type="PROSITE-ProRule" id="PRU00335"/>
    </source>
</evidence>
<feature type="domain" description="HTH tetR-type" evidence="3">
    <location>
        <begin position="7"/>
        <end position="67"/>
    </location>
</feature>
<comment type="caution">
    <text evidence="4">The sequence shown here is derived from an EMBL/GenBank/DDBJ whole genome shotgun (WGS) entry which is preliminary data.</text>
</comment>